<dbReference type="EMBL" id="CP012898">
    <property type="protein sequence ID" value="ALJ04333.1"/>
    <property type="molecule type" value="Genomic_DNA"/>
</dbReference>
<reference evidence="1 2" key="1">
    <citation type="submission" date="2015-10" db="EMBL/GenBank/DDBJ databases">
        <authorList>
            <person name="Gilbert D.G."/>
        </authorList>
    </citation>
    <scope>NUCLEOTIDE SEQUENCE [LARGE SCALE GENOMIC DNA]</scope>
    <source>
        <strain evidence="2">HZ-22</strain>
    </source>
</reference>
<dbReference type="RefSeq" id="WP_054724951.1">
    <property type="nucleotide sequence ID" value="NZ_CP012898.1"/>
</dbReference>
<protein>
    <submittedName>
        <fullName evidence="1">Uncharacterized protein</fullName>
    </submittedName>
</protein>
<dbReference type="AlphaFoldDB" id="A0A0P0D329"/>
<proteinExistence type="predicted"/>
<evidence type="ECO:0000313" key="1">
    <source>
        <dbReference type="EMBL" id="ALJ04333.1"/>
    </source>
</evidence>
<dbReference type="STRING" id="1736674.APS56_03885"/>
<dbReference type="OrthoDB" id="1454175at2"/>
<sequence length="142" mass="16188">MMYFSSINKVLLILGLFIFFLKPLSVYSQSTRLSMPNRSSKIKSTDDFVKNTFKLYDKVFVYDSLTVAGVEIPPELEEELLESAERDIDSLWEVVPNIVDDIGDASFMKQARATLNLNKAKKALKYCANYVKTTILGKKEED</sequence>
<keyword evidence="2" id="KW-1185">Reference proteome</keyword>
<dbReference type="Proteomes" id="UP000057981">
    <property type="component" value="Chromosome"/>
</dbReference>
<evidence type="ECO:0000313" key="2">
    <source>
        <dbReference type="Proteomes" id="UP000057981"/>
    </source>
</evidence>
<name>A0A0P0D329_9FLAO</name>
<gene>
    <name evidence="1" type="ORF">APS56_03885</name>
</gene>
<organism evidence="1 2">
    <name type="scientific">Pseudalgibacter alginicilyticus</name>
    <dbReference type="NCBI Taxonomy" id="1736674"/>
    <lineage>
        <taxon>Bacteria</taxon>
        <taxon>Pseudomonadati</taxon>
        <taxon>Bacteroidota</taxon>
        <taxon>Flavobacteriia</taxon>
        <taxon>Flavobacteriales</taxon>
        <taxon>Flavobacteriaceae</taxon>
        <taxon>Pseudalgibacter</taxon>
    </lineage>
</organism>
<accession>A0A0P0D329</accession>
<dbReference type="KEGG" id="ahz:APS56_03885"/>